<evidence type="ECO:0000256" key="1">
    <source>
        <dbReference type="SAM" id="Phobius"/>
    </source>
</evidence>
<keyword evidence="1" id="KW-0812">Transmembrane</keyword>
<evidence type="ECO:0000313" key="2">
    <source>
        <dbReference type="EMBL" id="KAG7448594.1"/>
    </source>
</evidence>
<evidence type="ECO:0000313" key="3">
    <source>
        <dbReference type="Proteomes" id="UP000812287"/>
    </source>
</evidence>
<proteinExistence type="predicted"/>
<dbReference type="AlphaFoldDB" id="A0A9P8AUK5"/>
<keyword evidence="1" id="KW-0472">Membrane</keyword>
<dbReference type="EMBL" id="MU250529">
    <property type="protein sequence ID" value="KAG7448594.1"/>
    <property type="molecule type" value="Genomic_DNA"/>
</dbReference>
<dbReference type="GeneID" id="66111745"/>
<comment type="caution">
    <text evidence="2">The sequence shown here is derived from an EMBL/GenBank/DDBJ whole genome shotgun (WGS) entry which is preliminary data.</text>
</comment>
<name>A0A9P8AUK5_9AGAR</name>
<feature type="transmembrane region" description="Helical" evidence="1">
    <location>
        <begin position="219"/>
        <end position="239"/>
    </location>
</feature>
<feature type="transmembrane region" description="Helical" evidence="1">
    <location>
        <begin position="130"/>
        <end position="149"/>
    </location>
</feature>
<dbReference type="RefSeq" id="XP_043042094.1">
    <property type="nucleotide sequence ID" value="XM_043189448.1"/>
</dbReference>
<feature type="transmembrane region" description="Helical" evidence="1">
    <location>
        <begin position="77"/>
        <end position="95"/>
    </location>
</feature>
<keyword evidence="1" id="KW-1133">Transmembrane helix</keyword>
<feature type="transmembrane region" description="Helical" evidence="1">
    <location>
        <begin position="184"/>
        <end position="207"/>
    </location>
</feature>
<dbReference type="InterPro" id="IPR050327">
    <property type="entry name" value="Proton-linked_MCT"/>
</dbReference>
<sequence>MTVFGVWIIQFLPSDHRYTNSYGPDFYVREYMTNRYVVYLLMIGGGIWFIFCLFMLSLSGSCDPRRLKVNELIQLQIILAQGIGAGLAIGLMYVVPRISVVSHYFQRRRPFAIGVANSGAGLGEPVRPEIYSGLVTLAGPFFPVFLLQLNAIKNGVSSDVAFYWVNTSDERIYRIFWPAITPWIGIYNVVIPCVEICSILIFCSITVKSAVATFTFAALYGLLAGGYMGLLAPTIGPLARKDSEIGARMGICFTFTGEL</sequence>
<reference evidence="2" key="1">
    <citation type="submission" date="2020-11" db="EMBL/GenBank/DDBJ databases">
        <title>Adaptations for nitrogen fixation in a non-lichenized fungal sporocarp promotes dispersal by wood-feeding termites.</title>
        <authorList>
            <consortium name="DOE Joint Genome Institute"/>
            <person name="Koch R.A."/>
            <person name="Yoon G."/>
            <person name="Arayal U."/>
            <person name="Lail K."/>
            <person name="Amirebrahimi M."/>
            <person name="Labutti K."/>
            <person name="Lipzen A."/>
            <person name="Riley R."/>
            <person name="Barry K."/>
            <person name="Henrissat B."/>
            <person name="Grigoriev I.V."/>
            <person name="Herr J.R."/>
            <person name="Aime M.C."/>
        </authorList>
    </citation>
    <scope>NUCLEOTIDE SEQUENCE</scope>
    <source>
        <strain evidence="2">MCA 3950</strain>
    </source>
</reference>
<protein>
    <submittedName>
        <fullName evidence="2">Uncharacterized protein</fullName>
    </submittedName>
</protein>
<dbReference type="Proteomes" id="UP000812287">
    <property type="component" value="Unassembled WGS sequence"/>
</dbReference>
<dbReference type="OrthoDB" id="6499973at2759"/>
<gene>
    <name evidence="2" type="ORF">BT62DRAFT_979560</name>
</gene>
<dbReference type="PANTHER" id="PTHR11360">
    <property type="entry name" value="MONOCARBOXYLATE TRANSPORTER"/>
    <property type="match status" value="1"/>
</dbReference>
<dbReference type="PANTHER" id="PTHR11360:SF284">
    <property type="entry name" value="EG:103B4.3 PROTEIN-RELATED"/>
    <property type="match status" value="1"/>
</dbReference>
<keyword evidence="3" id="KW-1185">Reference proteome</keyword>
<feature type="transmembrane region" description="Helical" evidence="1">
    <location>
        <begin position="36"/>
        <end position="56"/>
    </location>
</feature>
<accession>A0A9P8AUK5</accession>
<organism evidence="2 3">
    <name type="scientific">Guyanagaster necrorhizus</name>
    <dbReference type="NCBI Taxonomy" id="856835"/>
    <lineage>
        <taxon>Eukaryota</taxon>
        <taxon>Fungi</taxon>
        <taxon>Dikarya</taxon>
        <taxon>Basidiomycota</taxon>
        <taxon>Agaricomycotina</taxon>
        <taxon>Agaricomycetes</taxon>
        <taxon>Agaricomycetidae</taxon>
        <taxon>Agaricales</taxon>
        <taxon>Marasmiineae</taxon>
        <taxon>Physalacriaceae</taxon>
        <taxon>Guyanagaster</taxon>
    </lineage>
</organism>